<protein>
    <recommendedName>
        <fullName evidence="4">Nucleoside 2-deoxyribosyltransferase</fullName>
    </recommendedName>
</protein>
<geneLocation type="plasmid" evidence="2 3">
    <name>pSRC2</name>
</geneLocation>
<dbReference type="GO" id="GO:0070694">
    <property type="term" value="F:5-hydroxymethyl-dUMP N-hydrolase activity"/>
    <property type="evidence" value="ECO:0007669"/>
    <property type="project" value="TreeGrafter"/>
</dbReference>
<dbReference type="KEGG" id="sri:SELR_pSRC200100"/>
<keyword evidence="2" id="KW-0614">Plasmid</keyword>
<dbReference type="Gene3D" id="3.40.50.450">
    <property type="match status" value="1"/>
</dbReference>
<evidence type="ECO:0000256" key="1">
    <source>
        <dbReference type="SAM" id="SignalP"/>
    </source>
</evidence>
<dbReference type="PANTHER" id="PTHR15364">
    <property type="entry name" value="2'-DEOXYNUCLEOSIDE 5'-PHOSPHATE N-HYDROLASE 1"/>
    <property type="match status" value="1"/>
</dbReference>
<feature type="chain" id="PRO_5039482521" description="Nucleoside 2-deoxyribosyltransferase" evidence="1">
    <location>
        <begin position="29"/>
        <end position="201"/>
    </location>
</feature>
<dbReference type="InterPro" id="IPR051239">
    <property type="entry name" value="2'-dNMP_N-hydrolase"/>
</dbReference>
<dbReference type="Pfam" id="PF05014">
    <property type="entry name" value="Nuc_deoxyrib_tr"/>
    <property type="match status" value="1"/>
</dbReference>
<keyword evidence="1" id="KW-0732">Signal</keyword>
<evidence type="ECO:0008006" key="4">
    <source>
        <dbReference type="Google" id="ProtNLM"/>
    </source>
</evidence>
<dbReference type="PATRIC" id="fig|927704.6.peg.3203"/>
<feature type="signal peptide" evidence="1">
    <location>
        <begin position="1"/>
        <end position="28"/>
    </location>
</feature>
<evidence type="ECO:0000313" key="3">
    <source>
        <dbReference type="Proteomes" id="UP000007887"/>
    </source>
</evidence>
<accession>I0GUV7</accession>
<dbReference type="OrthoDB" id="397706at2"/>
<dbReference type="GO" id="GO:0009159">
    <property type="term" value="P:deoxyribonucleoside monophosphate catabolic process"/>
    <property type="evidence" value="ECO:0007669"/>
    <property type="project" value="TreeGrafter"/>
</dbReference>
<dbReference type="EMBL" id="AP012293">
    <property type="protein sequence ID" value="BAL84544.1"/>
    <property type="molecule type" value="Genomic_DNA"/>
</dbReference>
<dbReference type="AlphaFoldDB" id="I0GUV7"/>
<gene>
    <name evidence="2" type="ordered locus">SELR_pSRC200100</name>
</gene>
<dbReference type="RefSeq" id="WP_014430895.1">
    <property type="nucleotide sequence ID" value="NC_017076.1"/>
</dbReference>
<dbReference type="PANTHER" id="PTHR15364:SF0">
    <property type="entry name" value="2'-DEOXYNUCLEOSIDE 5'-PHOSPHATE N-HYDROLASE 1"/>
    <property type="match status" value="1"/>
</dbReference>
<proteinExistence type="predicted"/>
<dbReference type="SUPFAM" id="SSF52309">
    <property type="entry name" value="N-(deoxy)ribosyltransferase-like"/>
    <property type="match status" value="1"/>
</dbReference>
<name>I0GUV7_SELRL</name>
<reference evidence="2 3" key="1">
    <citation type="submission" date="2011-10" db="EMBL/GenBank/DDBJ databases">
        <title>Whole genome sequence of Selenomonas ruminantium subsp. lactilytica TAM6421.</title>
        <authorList>
            <person name="Oguchi A."/>
            <person name="Ankai A."/>
            <person name="Kaneko J."/>
            <person name="Yamada-Narita S."/>
            <person name="Fukui S."/>
            <person name="Takahashi M."/>
            <person name="Onodera T."/>
            <person name="Kojima S."/>
            <person name="Fushimi T."/>
            <person name="Abe N."/>
            <person name="Kamio Y."/>
            <person name="Yamazaki S."/>
            <person name="Fujita N."/>
        </authorList>
    </citation>
    <scope>NUCLEOTIDE SEQUENCE [LARGE SCALE GENOMIC DNA]</scope>
    <source>
        <strain evidence="3">NBRC 103574 / TAM6421</strain>
        <plasmid evidence="2 3">pSRC2</plasmid>
    </source>
</reference>
<organism evidence="2 3">
    <name type="scientific">Selenomonas ruminantium subsp. lactilytica (strain NBRC 103574 / TAM6421)</name>
    <dbReference type="NCBI Taxonomy" id="927704"/>
    <lineage>
        <taxon>Bacteria</taxon>
        <taxon>Bacillati</taxon>
        <taxon>Bacillota</taxon>
        <taxon>Negativicutes</taxon>
        <taxon>Selenomonadales</taxon>
        <taxon>Selenomonadaceae</taxon>
        <taxon>Selenomonas</taxon>
    </lineage>
</organism>
<dbReference type="HOGENOM" id="CLU_117644_2_0_9"/>
<sequence>MFRTSRRLPLIRTIILCMVMLLSVDVYANGNEKFSDNSSEDTLKTKMIEHIGVGKKVYLAGPLFNQAEKDFNLKITKVLEHNGYQVFLPQRDGIEAALLQGKTEEELVKMIFGLDAGEVRKADIIFMNLDGRVPDEGACVELGIAYGIGKRCYGFKTDTRSVELGLDLNPMISGCMFKVFKSYDGDKLIEEIQQYLSQNKL</sequence>
<dbReference type="InterPro" id="IPR007710">
    <property type="entry name" value="Nucleoside_deoxyribTrfase"/>
</dbReference>
<evidence type="ECO:0000313" key="2">
    <source>
        <dbReference type="EMBL" id="BAL84544.1"/>
    </source>
</evidence>
<dbReference type="Proteomes" id="UP000007887">
    <property type="component" value="Plasmid pSRC2"/>
</dbReference>